<evidence type="ECO:0000256" key="2">
    <source>
        <dbReference type="ARBA" id="ARBA00022679"/>
    </source>
</evidence>
<dbReference type="Gene3D" id="3.90.550.10">
    <property type="entry name" value="Spore Coat Polysaccharide Biosynthesis Protein SpsA, Chain A"/>
    <property type="match status" value="1"/>
</dbReference>
<gene>
    <name evidence="3" type="ORF">ROR02_15760</name>
</gene>
<reference evidence="3 4" key="1">
    <citation type="submission" date="2019-07" db="EMBL/GenBank/DDBJ databases">
        <title>Whole genome shotgun sequence of Rhodospirillum oryzae NBRC 107573.</title>
        <authorList>
            <person name="Hosoyama A."/>
            <person name="Uohara A."/>
            <person name="Ohji S."/>
            <person name="Ichikawa N."/>
        </authorList>
    </citation>
    <scope>NUCLEOTIDE SEQUENCE [LARGE SCALE GENOMIC DNA]</scope>
    <source>
        <strain evidence="3 4">NBRC 107573</strain>
    </source>
</reference>
<dbReference type="EMBL" id="BJZO01000036">
    <property type="protein sequence ID" value="GEO81445.1"/>
    <property type="molecule type" value="Genomic_DNA"/>
</dbReference>
<dbReference type="PANTHER" id="PTHR31306:SF4">
    <property type="entry name" value="ALPHA-1,2-GALACTOSYLTRANSFERASE"/>
    <property type="match status" value="1"/>
</dbReference>
<sequence>MSALPRLILATGYDDGFAPLGDLAAGRLRAWGARLGVPVHVERALDTGRPPAWAKIAILGALLNGATDWVLWVDADALVLRLDADPRPLLDPGRDLWLACHHQWVHPMPGMAVRFDVPNTGVMALKASDWTRDFLARVWAAERWLNHPWWENAAVLELMGYHRLLDPEARNAPDPAVMDKIGWLDWAWNSVPDLCEVPDPVIRHYTRRGSLAERLAEMRRDLETVERDGGDDAP</sequence>
<evidence type="ECO:0000313" key="4">
    <source>
        <dbReference type="Proteomes" id="UP000321567"/>
    </source>
</evidence>
<dbReference type="Proteomes" id="UP000321567">
    <property type="component" value="Unassembled WGS sequence"/>
</dbReference>
<evidence type="ECO:0000313" key="3">
    <source>
        <dbReference type="EMBL" id="GEO81445.1"/>
    </source>
</evidence>
<dbReference type="InterPro" id="IPR008630">
    <property type="entry name" value="Glyco_trans_34"/>
</dbReference>
<dbReference type="InterPro" id="IPR029044">
    <property type="entry name" value="Nucleotide-diphossugar_trans"/>
</dbReference>
<organism evidence="3 4">
    <name type="scientific">Pararhodospirillum oryzae</name>
    <dbReference type="NCBI Taxonomy" id="478448"/>
    <lineage>
        <taxon>Bacteria</taxon>
        <taxon>Pseudomonadati</taxon>
        <taxon>Pseudomonadota</taxon>
        <taxon>Alphaproteobacteria</taxon>
        <taxon>Rhodospirillales</taxon>
        <taxon>Rhodospirillaceae</taxon>
        <taxon>Pararhodospirillum</taxon>
    </lineage>
</organism>
<dbReference type="RefSeq" id="WP_246135457.1">
    <property type="nucleotide sequence ID" value="NZ_BJZO01000036.1"/>
</dbReference>
<evidence type="ECO:0000256" key="1">
    <source>
        <dbReference type="ARBA" id="ARBA00022676"/>
    </source>
</evidence>
<dbReference type="AlphaFoldDB" id="A0A512H7K9"/>
<dbReference type="PANTHER" id="PTHR31306">
    <property type="entry name" value="ALPHA-1,6-MANNOSYLTRANSFERASE MNN11-RELATED"/>
    <property type="match status" value="1"/>
</dbReference>
<accession>A0A512H7K9</accession>
<dbReference type="GO" id="GO:0016020">
    <property type="term" value="C:membrane"/>
    <property type="evidence" value="ECO:0007669"/>
    <property type="project" value="InterPro"/>
</dbReference>
<dbReference type="GO" id="GO:0016757">
    <property type="term" value="F:glycosyltransferase activity"/>
    <property type="evidence" value="ECO:0007669"/>
    <property type="project" value="UniProtKB-KW"/>
</dbReference>
<dbReference type="SUPFAM" id="SSF53448">
    <property type="entry name" value="Nucleotide-diphospho-sugar transferases"/>
    <property type="match status" value="1"/>
</dbReference>
<keyword evidence="4" id="KW-1185">Reference proteome</keyword>
<comment type="caution">
    <text evidence="3">The sequence shown here is derived from an EMBL/GenBank/DDBJ whole genome shotgun (WGS) entry which is preliminary data.</text>
</comment>
<evidence type="ECO:0008006" key="5">
    <source>
        <dbReference type="Google" id="ProtNLM"/>
    </source>
</evidence>
<dbReference type="GO" id="GO:0006487">
    <property type="term" value="P:protein N-linked glycosylation"/>
    <property type="evidence" value="ECO:0007669"/>
    <property type="project" value="TreeGrafter"/>
</dbReference>
<keyword evidence="1" id="KW-0328">Glycosyltransferase</keyword>
<keyword evidence="2" id="KW-0808">Transferase</keyword>
<name>A0A512H7K9_9PROT</name>
<protein>
    <recommendedName>
        <fullName evidence="5">Glycosyltransferase</fullName>
    </recommendedName>
</protein>
<proteinExistence type="predicted"/>